<dbReference type="InterPro" id="IPR033940">
    <property type="entry name" value="IPMI_Swivel"/>
</dbReference>
<dbReference type="PANTHER" id="PTHR43345:SF2">
    <property type="entry name" value="3-ISOPROPYLMALATE DEHYDRATASE SMALL SUBUNIT 1"/>
    <property type="match status" value="1"/>
</dbReference>
<evidence type="ECO:0000313" key="4">
    <source>
        <dbReference type="Proteomes" id="UP000886520"/>
    </source>
</evidence>
<protein>
    <recommendedName>
        <fullName evidence="2">Aconitase A/isopropylmalate dehydratase small subunit swivel domain-containing protein</fullName>
    </recommendedName>
</protein>
<evidence type="ECO:0000259" key="2">
    <source>
        <dbReference type="Pfam" id="PF00694"/>
    </source>
</evidence>
<evidence type="ECO:0000313" key="3">
    <source>
        <dbReference type="EMBL" id="KAI5068070.1"/>
    </source>
</evidence>
<dbReference type="InterPro" id="IPR050075">
    <property type="entry name" value="LeuD"/>
</dbReference>
<dbReference type="GO" id="GO:0043436">
    <property type="term" value="P:oxoacid metabolic process"/>
    <property type="evidence" value="ECO:0007669"/>
    <property type="project" value="UniProtKB-ARBA"/>
</dbReference>
<sequence>MAFTAASQAMQARMTECFSYFQASHGEMHSSPMYPSPPLRIQHQWSSKAALFCSQRSLKATLISYKCSRHSCSPIAMAPSEHLTLVPSKPDEYEKLGSLALCGLPSPYPRFVAEGEMKTKYPIIVAGPNFGCGSSREHAPVALGASGVRAVVAESYARIFFRNSVATGGLFAFARKTGMIASTNA</sequence>
<dbReference type="SUPFAM" id="SSF52016">
    <property type="entry name" value="LeuD/IlvD-like"/>
    <property type="match status" value="1"/>
</dbReference>
<dbReference type="Proteomes" id="UP000886520">
    <property type="component" value="Chromosome 16"/>
</dbReference>
<keyword evidence="4" id="KW-1185">Reference proteome</keyword>
<proteinExistence type="predicted"/>
<comment type="caution">
    <text evidence="3">The sequence shown here is derived from an EMBL/GenBank/DDBJ whole genome shotgun (WGS) entry which is preliminary data.</text>
</comment>
<dbReference type="EMBL" id="JABFUD020000016">
    <property type="protein sequence ID" value="KAI5068070.1"/>
    <property type="molecule type" value="Genomic_DNA"/>
</dbReference>
<name>A0A9D4UHS8_ADICA</name>
<organism evidence="3 4">
    <name type="scientific">Adiantum capillus-veneris</name>
    <name type="common">Maidenhair fern</name>
    <dbReference type="NCBI Taxonomy" id="13818"/>
    <lineage>
        <taxon>Eukaryota</taxon>
        <taxon>Viridiplantae</taxon>
        <taxon>Streptophyta</taxon>
        <taxon>Embryophyta</taxon>
        <taxon>Tracheophyta</taxon>
        <taxon>Polypodiopsida</taxon>
        <taxon>Polypodiidae</taxon>
        <taxon>Polypodiales</taxon>
        <taxon>Pteridineae</taxon>
        <taxon>Pteridaceae</taxon>
        <taxon>Vittarioideae</taxon>
        <taxon>Adiantum</taxon>
    </lineage>
</organism>
<feature type="domain" description="Aconitase A/isopropylmalate dehydratase small subunit swivel" evidence="2">
    <location>
        <begin position="119"/>
        <end position="168"/>
    </location>
</feature>
<dbReference type="AlphaFoldDB" id="A0A9D4UHS8"/>
<dbReference type="CDD" id="cd01577">
    <property type="entry name" value="IPMI_Swivel"/>
    <property type="match status" value="1"/>
</dbReference>
<dbReference type="InterPro" id="IPR000573">
    <property type="entry name" value="AconitaseA/IPMdHydase_ssu_swvl"/>
</dbReference>
<keyword evidence="1" id="KW-0456">Lyase</keyword>
<evidence type="ECO:0000256" key="1">
    <source>
        <dbReference type="ARBA" id="ARBA00023239"/>
    </source>
</evidence>
<accession>A0A9D4UHS8</accession>
<dbReference type="OrthoDB" id="10262323at2759"/>
<dbReference type="InterPro" id="IPR015928">
    <property type="entry name" value="Aconitase/3IPM_dehydase_swvl"/>
</dbReference>
<dbReference type="Gene3D" id="3.20.19.10">
    <property type="entry name" value="Aconitase, domain 4"/>
    <property type="match status" value="1"/>
</dbReference>
<dbReference type="GO" id="GO:0016836">
    <property type="term" value="F:hydro-lyase activity"/>
    <property type="evidence" value="ECO:0007669"/>
    <property type="project" value="UniProtKB-ARBA"/>
</dbReference>
<reference evidence="3" key="1">
    <citation type="submission" date="2021-01" db="EMBL/GenBank/DDBJ databases">
        <title>Adiantum capillus-veneris genome.</title>
        <authorList>
            <person name="Fang Y."/>
            <person name="Liao Q."/>
        </authorList>
    </citation>
    <scope>NUCLEOTIDE SEQUENCE</scope>
    <source>
        <strain evidence="3">H3</strain>
        <tissue evidence="3">Leaf</tissue>
    </source>
</reference>
<dbReference type="Pfam" id="PF00694">
    <property type="entry name" value="Aconitase_C"/>
    <property type="match status" value="1"/>
</dbReference>
<dbReference type="PANTHER" id="PTHR43345">
    <property type="entry name" value="3-ISOPROPYLMALATE DEHYDRATASE SMALL SUBUNIT 2-RELATED-RELATED"/>
    <property type="match status" value="1"/>
</dbReference>
<gene>
    <name evidence="3" type="ORF">GOP47_0016415</name>
</gene>